<dbReference type="Pfam" id="PF12833">
    <property type="entry name" value="HTH_18"/>
    <property type="match status" value="1"/>
</dbReference>
<evidence type="ECO:0000313" key="5">
    <source>
        <dbReference type="EMBL" id="TDE53196.1"/>
    </source>
</evidence>
<evidence type="ECO:0000256" key="1">
    <source>
        <dbReference type="ARBA" id="ARBA00023015"/>
    </source>
</evidence>
<evidence type="ECO:0000259" key="4">
    <source>
        <dbReference type="PROSITE" id="PS01124"/>
    </source>
</evidence>
<dbReference type="PANTHER" id="PTHR46796:SF6">
    <property type="entry name" value="ARAC SUBFAMILY"/>
    <property type="match status" value="1"/>
</dbReference>
<protein>
    <submittedName>
        <fullName evidence="5">Helix-turn-helix domain-containing protein</fullName>
    </submittedName>
</protein>
<gene>
    <name evidence="5" type="ORF">E1295_16985</name>
</gene>
<dbReference type="InterPro" id="IPR050204">
    <property type="entry name" value="AraC_XylS_family_regulators"/>
</dbReference>
<dbReference type="PROSITE" id="PS01124">
    <property type="entry name" value="HTH_ARAC_FAMILY_2"/>
    <property type="match status" value="1"/>
</dbReference>
<dbReference type="InterPro" id="IPR009057">
    <property type="entry name" value="Homeodomain-like_sf"/>
</dbReference>
<name>A0A4R5FK70_9ACTN</name>
<sequence length="289" mass="31881">MVYTCQSDLTFGAVTVKRKSFAPLRLLRPAQHPDADDYADHYQLIVPLVGSAQLISADNRAIPRVGDVLLHNMARVVAACFHPPEGSDVVDTVMVAFPRPLISLPVEHLDSVLGTTIPADQGIAALLSKFVLDLASGHDSYHPSDGPRLGMVLTDLIAATLLHTAETDPVIVPSNRDALVLRIKAFIQEHLRDPHLSPRMLAIEHHISTSYLHRIFQEQNATVSSYIRSLRLERARRDLADPALRAVPIHSIAAKWCFSASSAFSHAFRRAYGLSPKDFRQEAAHHAPR</sequence>
<keyword evidence="3" id="KW-0804">Transcription</keyword>
<dbReference type="SMART" id="SM00342">
    <property type="entry name" value="HTH_ARAC"/>
    <property type="match status" value="1"/>
</dbReference>
<dbReference type="InterPro" id="IPR018060">
    <property type="entry name" value="HTH_AraC"/>
</dbReference>
<dbReference type="Pfam" id="PF14525">
    <property type="entry name" value="AraC_binding_2"/>
    <property type="match status" value="1"/>
</dbReference>
<dbReference type="AlphaFoldDB" id="A0A4R5FK70"/>
<feature type="domain" description="HTH araC/xylS-type" evidence="4">
    <location>
        <begin position="181"/>
        <end position="282"/>
    </location>
</feature>
<dbReference type="PANTHER" id="PTHR46796">
    <property type="entry name" value="HTH-TYPE TRANSCRIPTIONAL ACTIVATOR RHAS-RELATED"/>
    <property type="match status" value="1"/>
</dbReference>
<evidence type="ECO:0000313" key="6">
    <source>
        <dbReference type="Proteomes" id="UP000295136"/>
    </source>
</evidence>
<keyword evidence="1" id="KW-0805">Transcription regulation</keyword>
<dbReference type="SUPFAM" id="SSF46689">
    <property type="entry name" value="Homeodomain-like"/>
    <property type="match status" value="1"/>
</dbReference>
<dbReference type="GO" id="GO:0003700">
    <property type="term" value="F:DNA-binding transcription factor activity"/>
    <property type="evidence" value="ECO:0007669"/>
    <property type="project" value="InterPro"/>
</dbReference>
<organism evidence="5 6">
    <name type="scientific">Nonomuraea mesophila</name>
    <dbReference type="NCBI Taxonomy" id="2530382"/>
    <lineage>
        <taxon>Bacteria</taxon>
        <taxon>Bacillati</taxon>
        <taxon>Actinomycetota</taxon>
        <taxon>Actinomycetes</taxon>
        <taxon>Streptosporangiales</taxon>
        <taxon>Streptosporangiaceae</taxon>
        <taxon>Nonomuraea</taxon>
    </lineage>
</organism>
<comment type="caution">
    <text evidence="5">The sequence shown here is derived from an EMBL/GenBank/DDBJ whole genome shotgun (WGS) entry which is preliminary data.</text>
</comment>
<reference evidence="5 6" key="1">
    <citation type="submission" date="2019-03" db="EMBL/GenBank/DDBJ databases">
        <title>Draft genome sequences of novel Actinobacteria.</title>
        <authorList>
            <person name="Sahin N."/>
            <person name="Ay H."/>
            <person name="Saygin H."/>
        </authorList>
    </citation>
    <scope>NUCLEOTIDE SEQUENCE [LARGE SCALE GENOMIC DNA]</scope>
    <source>
        <strain evidence="5 6">6K102</strain>
    </source>
</reference>
<keyword evidence="6" id="KW-1185">Reference proteome</keyword>
<dbReference type="InterPro" id="IPR035418">
    <property type="entry name" value="AraC-bd_2"/>
</dbReference>
<proteinExistence type="predicted"/>
<dbReference type="EMBL" id="SMLD01000038">
    <property type="protein sequence ID" value="TDE53196.1"/>
    <property type="molecule type" value="Genomic_DNA"/>
</dbReference>
<dbReference type="Gene3D" id="1.10.10.60">
    <property type="entry name" value="Homeodomain-like"/>
    <property type="match status" value="1"/>
</dbReference>
<dbReference type="GO" id="GO:0043565">
    <property type="term" value="F:sequence-specific DNA binding"/>
    <property type="evidence" value="ECO:0007669"/>
    <property type="project" value="InterPro"/>
</dbReference>
<dbReference type="Proteomes" id="UP000295136">
    <property type="component" value="Unassembled WGS sequence"/>
</dbReference>
<evidence type="ECO:0000256" key="3">
    <source>
        <dbReference type="ARBA" id="ARBA00023163"/>
    </source>
</evidence>
<accession>A0A4R5FK70</accession>
<keyword evidence="2" id="KW-0238">DNA-binding</keyword>
<evidence type="ECO:0000256" key="2">
    <source>
        <dbReference type="ARBA" id="ARBA00023125"/>
    </source>
</evidence>